<dbReference type="Proteomes" id="UP000823775">
    <property type="component" value="Unassembled WGS sequence"/>
</dbReference>
<name>A0ABS8SGZ9_DATST</name>
<sequence length="143" mass="16318">MEALVIPHRRQSSFPPCWPIFRFVTLPKSPILPPWPRLLRVRPTGFSPHSGENPVNITMSEYESLDDLVPLDSLKMVLASDSGALLKNKWSRSPPPLKLRAIAENFRVTHHALLSKERRDAASFLDLMLMELLDQELPINFPN</sequence>
<comment type="caution">
    <text evidence="1">The sequence shown here is derived from an EMBL/GenBank/DDBJ whole genome shotgun (WGS) entry which is preliminary data.</text>
</comment>
<protein>
    <submittedName>
        <fullName evidence="1">Uncharacterized protein</fullName>
    </submittedName>
</protein>
<organism evidence="1 2">
    <name type="scientific">Datura stramonium</name>
    <name type="common">Jimsonweed</name>
    <name type="synonym">Common thornapple</name>
    <dbReference type="NCBI Taxonomy" id="4076"/>
    <lineage>
        <taxon>Eukaryota</taxon>
        <taxon>Viridiplantae</taxon>
        <taxon>Streptophyta</taxon>
        <taxon>Embryophyta</taxon>
        <taxon>Tracheophyta</taxon>
        <taxon>Spermatophyta</taxon>
        <taxon>Magnoliopsida</taxon>
        <taxon>eudicotyledons</taxon>
        <taxon>Gunneridae</taxon>
        <taxon>Pentapetalae</taxon>
        <taxon>asterids</taxon>
        <taxon>lamiids</taxon>
        <taxon>Solanales</taxon>
        <taxon>Solanaceae</taxon>
        <taxon>Solanoideae</taxon>
        <taxon>Datureae</taxon>
        <taxon>Datura</taxon>
    </lineage>
</organism>
<reference evidence="1 2" key="1">
    <citation type="journal article" date="2021" name="BMC Genomics">
        <title>Datura genome reveals duplications of psychoactive alkaloid biosynthetic genes and high mutation rate following tissue culture.</title>
        <authorList>
            <person name="Rajewski A."/>
            <person name="Carter-House D."/>
            <person name="Stajich J."/>
            <person name="Litt A."/>
        </authorList>
    </citation>
    <scope>NUCLEOTIDE SEQUENCE [LARGE SCALE GENOMIC DNA]</scope>
    <source>
        <strain evidence="1">AR-01</strain>
    </source>
</reference>
<proteinExistence type="predicted"/>
<dbReference type="EMBL" id="JACEIK010000495">
    <property type="protein sequence ID" value="MCD7458095.1"/>
    <property type="molecule type" value="Genomic_DNA"/>
</dbReference>
<evidence type="ECO:0000313" key="2">
    <source>
        <dbReference type="Proteomes" id="UP000823775"/>
    </source>
</evidence>
<evidence type="ECO:0000313" key="1">
    <source>
        <dbReference type="EMBL" id="MCD7458095.1"/>
    </source>
</evidence>
<accession>A0ABS8SGZ9</accession>
<keyword evidence="2" id="KW-1185">Reference proteome</keyword>
<gene>
    <name evidence="1" type="ORF">HAX54_037142</name>
</gene>